<dbReference type="RefSeq" id="WP_005435050.1">
    <property type="nucleotide sequence ID" value="NZ_JH815516.1"/>
</dbReference>
<proteinExistence type="predicted"/>
<gene>
    <name evidence="2" type="ORF">HMPREF9465_01166</name>
</gene>
<dbReference type="STRING" id="742823.HMPREF9465_01166"/>
<dbReference type="PATRIC" id="fig|742823.3.peg.1159"/>
<dbReference type="HOGENOM" id="CLU_882569_0_0_4"/>
<sequence>MSQSESPRDFYHRLENGLSPLIRLVLAEHLPKIGGRKWWEACVLSSLTPIQLEYVREPENLEQFDFPALVNIVHHNWRTLRPSLGIGNEFTNYLFSLKTLRNEVEHRPDLVLDDERRRHLEQSARLAMRLLNKDETTGPNLCTPLVARSMRAGILASAIAVVGLGVLLLKPGDAVTVTPSEAADPAPAAARTAQAETKHITAGLASKLGSDRINVCMRYQRNDGTWSKRYTVYATLEYGWRLNELLHQSLYKPDIRHLVVHWRKTDDYTVIPLNAGEARPPETFAAYRDSRTRPWELKTGWDGCRTPDADAQKRS</sequence>
<keyword evidence="3" id="KW-1185">Reference proteome</keyword>
<dbReference type="InterPro" id="IPR041650">
    <property type="entry name" value="HEPN_Swt1"/>
</dbReference>
<dbReference type="EMBL" id="ADMG01000031">
    <property type="protein sequence ID" value="EKB31061.1"/>
    <property type="molecule type" value="Genomic_DNA"/>
</dbReference>
<dbReference type="Pfam" id="PF18731">
    <property type="entry name" value="HEPN_Swt1"/>
    <property type="match status" value="1"/>
</dbReference>
<evidence type="ECO:0000259" key="1">
    <source>
        <dbReference type="Pfam" id="PF18731"/>
    </source>
</evidence>
<feature type="domain" description="Swt1-like HEPN" evidence="1">
    <location>
        <begin position="14"/>
        <end position="127"/>
    </location>
</feature>
<dbReference type="AlphaFoldDB" id="K1JLH5"/>
<dbReference type="OrthoDB" id="499700at2"/>
<comment type="caution">
    <text evidence="2">The sequence shown here is derived from an EMBL/GenBank/DDBJ whole genome shotgun (WGS) entry which is preliminary data.</text>
</comment>
<protein>
    <recommendedName>
        <fullName evidence="1">Swt1-like HEPN domain-containing protein</fullName>
    </recommendedName>
</protein>
<accession>K1JLH5</accession>
<dbReference type="Proteomes" id="UP000005835">
    <property type="component" value="Unassembled WGS sequence"/>
</dbReference>
<evidence type="ECO:0000313" key="3">
    <source>
        <dbReference type="Proteomes" id="UP000005835"/>
    </source>
</evidence>
<name>K1JLH5_9BURK</name>
<evidence type="ECO:0000313" key="2">
    <source>
        <dbReference type="EMBL" id="EKB31061.1"/>
    </source>
</evidence>
<reference evidence="2 3" key="1">
    <citation type="submission" date="2012-05" db="EMBL/GenBank/DDBJ databases">
        <title>The Genome Sequence of Sutterella wadsworthensis 2_1_59BFAA.</title>
        <authorList>
            <consortium name="The Broad Institute Genome Sequencing Platform"/>
            <person name="Earl A."/>
            <person name="Ward D."/>
            <person name="Feldgarden M."/>
            <person name="Gevers D."/>
            <person name="Daigneault M."/>
            <person name="Strauss J."/>
            <person name="Allen-Vercoe E."/>
            <person name="Walker B."/>
            <person name="Young S.K."/>
            <person name="Zeng Q."/>
            <person name="Gargeya S."/>
            <person name="Fitzgerald M."/>
            <person name="Haas B."/>
            <person name="Abouelleil A."/>
            <person name="Alvarado L."/>
            <person name="Arachchi H.M."/>
            <person name="Berlin A.M."/>
            <person name="Chapman S.B."/>
            <person name="Goldberg J."/>
            <person name="Griggs A."/>
            <person name="Gujja S."/>
            <person name="Hansen M."/>
            <person name="Howarth C."/>
            <person name="Imamovic A."/>
            <person name="Larimer J."/>
            <person name="McCowen C."/>
            <person name="Montmayeur A."/>
            <person name="Murphy C."/>
            <person name="Neiman D."/>
            <person name="Pearson M."/>
            <person name="Priest M."/>
            <person name="Roberts A."/>
            <person name="Saif S."/>
            <person name="Shea T."/>
            <person name="Sisk P."/>
            <person name="Sykes S."/>
            <person name="Wortman J."/>
            <person name="Nusbaum C."/>
            <person name="Birren B."/>
        </authorList>
    </citation>
    <scope>NUCLEOTIDE SEQUENCE [LARGE SCALE GENOMIC DNA]</scope>
    <source>
        <strain evidence="2 3">2_1_59BFAA</strain>
    </source>
</reference>
<organism evidence="2 3">
    <name type="scientific">Sutterella wadsworthensis 2_1_59BFAA</name>
    <dbReference type="NCBI Taxonomy" id="742823"/>
    <lineage>
        <taxon>Bacteria</taxon>
        <taxon>Pseudomonadati</taxon>
        <taxon>Pseudomonadota</taxon>
        <taxon>Betaproteobacteria</taxon>
        <taxon>Burkholderiales</taxon>
        <taxon>Sutterellaceae</taxon>
        <taxon>Sutterella</taxon>
    </lineage>
</organism>